<evidence type="ECO:0000256" key="9">
    <source>
        <dbReference type="ARBA" id="ARBA00022840"/>
    </source>
</evidence>
<reference evidence="17 18" key="1">
    <citation type="submission" date="2019-10" db="EMBL/GenBank/DDBJ databases">
        <title>Cardiobacteriales fam. a chemoheterotrophic member of the order Cardiobacteriales, and proposal of Cardiobacteriales fam. nov.</title>
        <authorList>
            <person name="Wang C."/>
        </authorList>
    </citation>
    <scope>NUCLEOTIDE SEQUENCE [LARGE SCALE GENOMIC DNA]</scope>
    <source>
        <strain evidence="17 18">ML27</strain>
    </source>
</reference>
<dbReference type="GO" id="GO:0030955">
    <property type="term" value="F:potassium ion binding"/>
    <property type="evidence" value="ECO:0007669"/>
    <property type="project" value="UniProtKB-UniRule"/>
</dbReference>
<evidence type="ECO:0000256" key="12">
    <source>
        <dbReference type="ARBA" id="ARBA00023317"/>
    </source>
</evidence>
<keyword evidence="12 17" id="KW-0670">Pyruvate</keyword>
<dbReference type="PANTHER" id="PTHR11817">
    <property type="entry name" value="PYRUVATE KINASE"/>
    <property type="match status" value="1"/>
</dbReference>
<evidence type="ECO:0000256" key="8">
    <source>
        <dbReference type="ARBA" id="ARBA00022777"/>
    </source>
</evidence>
<dbReference type="NCBIfam" id="NF004491">
    <property type="entry name" value="PRK05826.1"/>
    <property type="match status" value="1"/>
</dbReference>
<evidence type="ECO:0000256" key="6">
    <source>
        <dbReference type="ARBA" id="ARBA00022723"/>
    </source>
</evidence>
<evidence type="ECO:0000256" key="1">
    <source>
        <dbReference type="ARBA" id="ARBA00001958"/>
    </source>
</evidence>
<dbReference type="SUPFAM" id="SSF52935">
    <property type="entry name" value="PK C-terminal domain-like"/>
    <property type="match status" value="1"/>
</dbReference>
<dbReference type="FunCoup" id="A0A6N7EXH7">
    <property type="interactions" value="191"/>
</dbReference>
<dbReference type="Gene3D" id="3.20.20.60">
    <property type="entry name" value="Phosphoenolpyruvate-binding domains"/>
    <property type="match status" value="1"/>
</dbReference>
<keyword evidence="7" id="KW-0547">Nucleotide-binding</keyword>
<dbReference type="GO" id="GO:0004743">
    <property type="term" value="F:pyruvate kinase activity"/>
    <property type="evidence" value="ECO:0007669"/>
    <property type="project" value="UniProtKB-UniRule"/>
</dbReference>
<evidence type="ECO:0000256" key="14">
    <source>
        <dbReference type="RuleBase" id="RU000504"/>
    </source>
</evidence>
<dbReference type="Proteomes" id="UP000471298">
    <property type="component" value="Unassembled WGS sequence"/>
</dbReference>
<protein>
    <recommendedName>
        <fullName evidence="4 13">Pyruvate kinase</fullName>
        <ecNumber evidence="4 13">2.7.1.40</ecNumber>
    </recommendedName>
</protein>
<accession>A0A6N7EXH7</accession>
<comment type="caution">
    <text evidence="17">The sequence shown here is derived from an EMBL/GenBank/DDBJ whole genome shotgun (WGS) entry which is preliminary data.</text>
</comment>
<dbReference type="NCBIfam" id="TIGR01064">
    <property type="entry name" value="pyruv_kin"/>
    <property type="match status" value="1"/>
</dbReference>
<dbReference type="GO" id="GO:0005524">
    <property type="term" value="F:ATP binding"/>
    <property type="evidence" value="ECO:0007669"/>
    <property type="project" value="UniProtKB-KW"/>
</dbReference>
<evidence type="ECO:0000256" key="11">
    <source>
        <dbReference type="ARBA" id="ARBA00023152"/>
    </source>
</evidence>
<evidence type="ECO:0000313" key="18">
    <source>
        <dbReference type="Proteomes" id="UP000471298"/>
    </source>
</evidence>
<proteinExistence type="inferred from homology"/>
<dbReference type="GO" id="GO:0000287">
    <property type="term" value="F:magnesium ion binding"/>
    <property type="evidence" value="ECO:0007669"/>
    <property type="project" value="UniProtKB-UniRule"/>
</dbReference>
<dbReference type="RefSeq" id="WP_152810297.1">
    <property type="nucleotide sequence ID" value="NZ_WHNW01000006.1"/>
</dbReference>
<sequence>MRRQRFAKIVATLGLTSSDSAVIEHLFLAGVDVFRLNFSHGTHEQHAINIKTIREIEAKHQRPIAILQDLQGPKFRVGQFVDKQVALTSGQSFVFDCDPTPGDASRVYLPHPEIFSGAKPGDRLLVDDARVCFKVTAVTPERIDCLHVYGKAISNNKGINLPDTVLSVSVLTDKDITDLQFGLSQGVDYVALSFVQRASDMYRLREMVGDRANILAKIEKPSAVDDIEAILEASDAIMLARGDLGVEFPPEELPSIQKTIVQKAREVGKPIVIATQMLESMIDSPVPTRAEATDIDTAISSGADAVMLSGETAIGKYPIEAVSFMNRMIIQTEKDWRYRSDMKHAAFGHVTTSEGAISLAVKAIANAMPIVAVACYTTSGRSAIRLGRERALTPLIALTPSQDTARRLQLHWGIDACLMPDVDRFQTIVAAATETVRKKGYGSQGSPVIVTAGVPFGQSGTTNTLRLAIIGADDSAQIIA</sequence>
<evidence type="ECO:0000256" key="13">
    <source>
        <dbReference type="NCBIfam" id="TIGR01064"/>
    </source>
</evidence>
<dbReference type="InterPro" id="IPR040442">
    <property type="entry name" value="Pyrv_kinase-like_dom_sf"/>
</dbReference>
<evidence type="ECO:0000313" key="17">
    <source>
        <dbReference type="EMBL" id="MPV86295.1"/>
    </source>
</evidence>
<dbReference type="PRINTS" id="PR01050">
    <property type="entry name" value="PYRUVTKNASE"/>
</dbReference>
<keyword evidence="9" id="KW-0067">ATP-binding</keyword>
<keyword evidence="18" id="KW-1185">Reference proteome</keyword>
<dbReference type="InterPro" id="IPR018209">
    <property type="entry name" value="Pyrv_Knase_AS"/>
</dbReference>
<dbReference type="SUPFAM" id="SSF50800">
    <property type="entry name" value="PK beta-barrel domain-like"/>
    <property type="match status" value="1"/>
</dbReference>
<dbReference type="InterPro" id="IPR001697">
    <property type="entry name" value="Pyr_Knase"/>
</dbReference>
<dbReference type="InterPro" id="IPR015795">
    <property type="entry name" value="Pyrv_Knase_C"/>
</dbReference>
<keyword evidence="8 14" id="KW-0418">Kinase</keyword>
<feature type="domain" description="Pyruvate kinase barrel" evidence="15">
    <location>
        <begin position="6"/>
        <end position="322"/>
    </location>
</feature>
<evidence type="ECO:0000256" key="5">
    <source>
        <dbReference type="ARBA" id="ARBA00022679"/>
    </source>
</evidence>
<evidence type="ECO:0000256" key="3">
    <source>
        <dbReference type="ARBA" id="ARBA00008663"/>
    </source>
</evidence>
<dbReference type="Pfam" id="PF00224">
    <property type="entry name" value="PK"/>
    <property type="match status" value="1"/>
</dbReference>
<dbReference type="InterPro" id="IPR036918">
    <property type="entry name" value="Pyrv_Knase_C_sf"/>
</dbReference>
<dbReference type="Gene3D" id="3.40.1380.20">
    <property type="entry name" value="Pyruvate kinase, C-terminal domain"/>
    <property type="match status" value="1"/>
</dbReference>
<comment type="pathway">
    <text evidence="2 14">Carbohydrate degradation; glycolysis; pyruvate from D-glyceraldehyde 3-phosphate: step 5/5.</text>
</comment>
<keyword evidence="10 14" id="KW-0460">Magnesium</keyword>
<dbReference type="NCBIfam" id="NF004886">
    <property type="entry name" value="PRK06247.1"/>
    <property type="match status" value="1"/>
</dbReference>
<comment type="catalytic activity">
    <reaction evidence="14">
        <text>pyruvate + ATP = phosphoenolpyruvate + ADP + H(+)</text>
        <dbReference type="Rhea" id="RHEA:18157"/>
        <dbReference type="ChEBI" id="CHEBI:15361"/>
        <dbReference type="ChEBI" id="CHEBI:15378"/>
        <dbReference type="ChEBI" id="CHEBI:30616"/>
        <dbReference type="ChEBI" id="CHEBI:58702"/>
        <dbReference type="ChEBI" id="CHEBI:456216"/>
        <dbReference type="EC" id="2.7.1.40"/>
    </reaction>
</comment>
<name>A0A6N7EXH7_9GAMM</name>
<dbReference type="InParanoid" id="A0A6N7EXH7"/>
<dbReference type="InterPro" id="IPR015793">
    <property type="entry name" value="Pyrv_Knase_brl"/>
</dbReference>
<comment type="similarity">
    <text evidence="3 14">Belongs to the pyruvate kinase family.</text>
</comment>
<dbReference type="GO" id="GO:0016301">
    <property type="term" value="F:kinase activity"/>
    <property type="evidence" value="ECO:0007669"/>
    <property type="project" value="UniProtKB-KW"/>
</dbReference>
<keyword evidence="6" id="KW-0479">Metal-binding</keyword>
<dbReference type="Pfam" id="PF02887">
    <property type="entry name" value="PK_C"/>
    <property type="match status" value="1"/>
</dbReference>
<evidence type="ECO:0000259" key="16">
    <source>
        <dbReference type="Pfam" id="PF02887"/>
    </source>
</evidence>
<dbReference type="InterPro" id="IPR015806">
    <property type="entry name" value="Pyrv_Knase_insert_dom_sf"/>
</dbReference>
<dbReference type="EMBL" id="WHNW01000006">
    <property type="protein sequence ID" value="MPV86295.1"/>
    <property type="molecule type" value="Genomic_DNA"/>
</dbReference>
<evidence type="ECO:0000256" key="4">
    <source>
        <dbReference type="ARBA" id="ARBA00012142"/>
    </source>
</evidence>
<dbReference type="EC" id="2.7.1.40" evidence="4 13"/>
<dbReference type="PROSITE" id="PS00110">
    <property type="entry name" value="PYRUVATE_KINASE"/>
    <property type="match status" value="1"/>
</dbReference>
<evidence type="ECO:0000256" key="7">
    <source>
        <dbReference type="ARBA" id="ARBA00022741"/>
    </source>
</evidence>
<evidence type="ECO:0000259" key="15">
    <source>
        <dbReference type="Pfam" id="PF00224"/>
    </source>
</evidence>
<dbReference type="Gene3D" id="2.40.33.10">
    <property type="entry name" value="PK beta-barrel domain-like"/>
    <property type="match status" value="1"/>
</dbReference>
<comment type="cofactor">
    <cofactor evidence="1">
        <name>K(+)</name>
        <dbReference type="ChEBI" id="CHEBI:29103"/>
    </cofactor>
</comment>
<keyword evidence="11 14" id="KW-0324">Glycolysis</keyword>
<feature type="domain" description="Pyruvate kinase C-terminal" evidence="16">
    <location>
        <begin position="356"/>
        <end position="467"/>
    </location>
</feature>
<keyword evidence="5 14" id="KW-0808">Transferase</keyword>
<organism evidence="17 18">
    <name type="scientific">Ostreibacterium oceani</name>
    <dbReference type="NCBI Taxonomy" id="2654998"/>
    <lineage>
        <taxon>Bacteria</taxon>
        <taxon>Pseudomonadati</taxon>
        <taxon>Pseudomonadota</taxon>
        <taxon>Gammaproteobacteria</taxon>
        <taxon>Cardiobacteriales</taxon>
        <taxon>Ostreibacteriaceae</taxon>
        <taxon>Ostreibacterium</taxon>
    </lineage>
</organism>
<dbReference type="UniPathway" id="UPA00109">
    <property type="reaction ID" value="UER00188"/>
</dbReference>
<dbReference type="InterPro" id="IPR011037">
    <property type="entry name" value="Pyrv_Knase-like_insert_dom_sf"/>
</dbReference>
<dbReference type="SUPFAM" id="SSF51621">
    <property type="entry name" value="Phosphoenolpyruvate/pyruvate domain"/>
    <property type="match status" value="1"/>
</dbReference>
<dbReference type="AlphaFoldDB" id="A0A6N7EXH7"/>
<dbReference type="InterPro" id="IPR015813">
    <property type="entry name" value="Pyrv/PenolPyrv_kinase-like_dom"/>
</dbReference>
<gene>
    <name evidence="17" type="primary">pyk</name>
    <name evidence="17" type="ORF">GCU85_06070</name>
</gene>
<evidence type="ECO:0000256" key="2">
    <source>
        <dbReference type="ARBA" id="ARBA00004997"/>
    </source>
</evidence>
<dbReference type="NCBIfam" id="NF004978">
    <property type="entry name" value="PRK06354.1"/>
    <property type="match status" value="1"/>
</dbReference>
<evidence type="ECO:0000256" key="10">
    <source>
        <dbReference type="ARBA" id="ARBA00022842"/>
    </source>
</evidence>